<dbReference type="Gene3D" id="2.70.98.70">
    <property type="match status" value="1"/>
</dbReference>
<keyword evidence="2 5" id="KW-0732">Signal</keyword>
<feature type="domain" description="Heparinase II/III-like C-terminal" evidence="6">
    <location>
        <begin position="304"/>
        <end position="442"/>
    </location>
</feature>
<reference evidence="9" key="1">
    <citation type="journal article" date="2019" name="Int. J. Syst. Evol. Microbiol.">
        <title>The Global Catalogue of Microorganisms (GCM) 10K type strain sequencing project: providing services to taxonomists for standard genome sequencing and annotation.</title>
        <authorList>
            <consortium name="The Broad Institute Genomics Platform"/>
            <consortium name="The Broad Institute Genome Sequencing Center for Infectious Disease"/>
            <person name="Wu L."/>
            <person name="Ma J."/>
        </authorList>
    </citation>
    <scope>NUCLEOTIDE SEQUENCE [LARGE SCALE GENOMIC DNA]</scope>
    <source>
        <strain evidence="9">ICMP 6774ER</strain>
    </source>
</reference>
<dbReference type="PROSITE" id="PS51257">
    <property type="entry name" value="PROKAR_LIPOPROTEIN"/>
    <property type="match status" value="1"/>
</dbReference>
<protein>
    <submittedName>
        <fullName evidence="8">Heparinase II/III family protein</fullName>
    </submittedName>
</protein>
<feature type="signal peptide" evidence="5">
    <location>
        <begin position="1"/>
        <end position="21"/>
    </location>
</feature>
<evidence type="ECO:0000256" key="3">
    <source>
        <dbReference type="ARBA" id="ARBA00022764"/>
    </source>
</evidence>
<dbReference type="InterPro" id="IPR012480">
    <property type="entry name" value="Hepar_II_III_C"/>
</dbReference>
<name>A0ABW4T2P1_9ACTN</name>
<keyword evidence="3" id="KW-0574">Periplasm</keyword>
<comment type="caution">
    <text evidence="8">The sequence shown here is derived from an EMBL/GenBank/DDBJ whole genome shotgun (WGS) entry which is preliminary data.</text>
</comment>
<dbReference type="InterPro" id="IPR031680">
    <property type="entry name" value="Hepar_II_III_N"/>
</dbReference>
<dbReference type="Gene3D" id="1.50.10.100">
    <property type="entry name" value="Chondroitin AC/alginate lyase"/>
    <property type="match status" value="1"/>
</dbReference>
<evidence type="ECO:0000256" key="2">
    <source>
        <dbReference type="ARBA" id="ARBA00022729"/>
    </source>
</evidence>
<dbReference type="SUPFAM" id="SSF48230">
    <property type="entry name" value="Chondroitin AC/alginate lyase"/>
    <property type="match status" value="1"/>
</dbReference>
<keyword evidence="9" id="KW-1185">Reference proteome</keyword>
<dbReference type="EMBL" id="JBHUFV010000047">
    <property type="protein sequence ID" value="MFD1936031.1"/>
    <property type="molecule type" value="Genomic_DNA"/>
</dbReference>
<evidence type="ECO:0000256" key="4">
    <source>
        <dbReference type="ARBA" id="ARBA00023239"/>
    </source>
</evidence>
<organism evidence="8 9">
    <name type="scientific">Nonomuraea mangrovi</name>
    <dbReference type="NCBI Taxonomy" id="2316207"/>
    <lineage>
        <taxon>Bacteria</taxon>
        <taxon>Bacillati</taxon>
        <taxon>Actinomycetota</taxon>
        <taxon>Actinomycetes</taxon>
        <taxon>Streptosporangiales</taxon>
        <taxon>Streptosporangiaceae</taxon>
        <taxon>Nonomuraea</taxon>
    </lineage>
</organism>
<dbReference type="Proteomes" id="UP001597368">
    <property type="component" value="Unassembled WGS sequence"/>
</dbReference>
<feature type="domain" description="Heparin-sulfate lyase N-terminal" evidence="7">
    <location>
        <begin position="56"/>
        <end position="226"/>
    </location>
</feature>
<evidence type="ECO:0000256" key="5">
    <source>
        <dbReference type="SAM" id="SignalP"/>
    </source>
</evidence>
<dbReference type="Pfam" id="PF16889">
    <property type="entry name" value="Hepar_II_III_N"/>
    <property type="match status" value="1"/>
</dbReference>
<dbReference type="PANTHER" id="PTHR39210:SF1">
    <property type="entry name" value="HEPARIN-SULFATE LYASE"/>
    <property type="match status" value="1"/>
</dbReference>
<evidence type="ECO:0000313" key="8">
    <source>
        <dbReference type="EMBL" id="MFD1936031.1"/>
    </source>
</evidence>
<accession>A0ABW4T2P1</accession>
<evidence type="ECO:0000259" key="6">
    <source>
        <dbReference type="Pfam" id="PF07940"/>
    </source>
</evidence>
<feature type="chain" id="PRO_5046047523" evidence="5">
    <location>
        <begin position="22"/>
        <end position="535"/>
    </location>
</feature>
<proteinExistence type="predicted"/>
<keyword evidence="4" id="KW-0456">Lyase</keyword>
<dbReference type="Pfam" id="PF07940">
    <property type="entry name" value="Hepar_II_III_C"/>
    <property type="match status" value="1"/>
</dbReference>
<dbReference type="PANTHER" id="PTHR39210">
    <property type="entry name" value="HEPARIN-SULFATE LYASE"/>
    <property type="match status" value="1"/>
</dbReference>
<evidence type="ECO:0000313" key="9">
    <source>
        <dbReference type="Proteomes" id="UP001597368"/>
    </source>
</evidence>
<dbReference type="InterPro" id="IPR008929">
    <property type="entry name" value="Chondroitin_lyas"/>
</dbReference>
<gene>
    <name evidence="8" type="ORF">ACFSKW_31635</name>
</gene>
<evidence type="ECO:0000259" key="7">
    <source>
        <dbReference type="Pfam" id="PF16889"/>
    </source>
</evidence>
<evidence type="ECO:0000256" key="1">
    <source>
        <dbReference type="ARBA" id="ARBA00004418"/>
    </source>
</evidence>
<dbReference type="RefSeq" id="WP_379576130.1">
    <property type="nucleotide sequence ID" value="NZ_JBHUFV010000047.1"/>
</dbReference>
<sequence>MKRPIVLVLLTLLTAACLVRPGDPSLADARGRPMCDRSQFAAADVMKGPISFVGLPAVELGTDLDWRMDPYRNRSWALNLHSLRWIGRLVVAYESKGDAAPLRRAERTAHDWVKDNPRGGADVSAWAWAEHAVALRAPALVCLSTYVKADWLSDSLVEHAEVLADAALYKGGHNHGLDQDIALLGIGCRLGVPEWRDLALRRMTESAERAIDGQGTLQEQAPRYGVYVHQRLGVAFNSIRECGVGVPSALAARRAALESYVAHAIQPDGRLTAIGDGPADMRPTGFRRPGDTVGVFDGGYVFGRTGWSRDSAFYSIRFGPPRRYHGHEDHMSVTYQAEGHDVLVEAGFHSYEKGDYPRWTVTPEAHNVPVVEGRPFRPGTATRLVGSSITRTRQSFEFTDDAYGVSRTRKVLVNHGRDVLAVLDEVPEGNTLRNLWHLAPGRRPTLVQLEMPACEEVGGQREGKGEISPGYLKRVPSVTITSPAARSLLTVAVPGRARVTCDGTTVTVRTEEGPVTFPAALTASQQRSGARTGRP</sequence>
<comment type="subcellular location">
    <subcellularLocation>
        <location evidence="1">Periplasm</location>
    </subcellularLocation>
</comment>